<gene>
    <name evidence="6" type="ORF">SAMN00808754_2934</name>
</gene>
<keyword evidence="1" id="KW-0479">Metal-binding</keyword>
<dbReference type="PANTHER" id="PTHR43794">
    <property type="entry name" value="AMINOHYDROLASE SSNA-RELATED"/>
    <property type="match status" value="1"/>
</dbReference>
<dbReference type="InterPro" id="IPR006680">
    <property type="entry name" value="Amidohydro-rel"/>
</dbReference>
<evidence type="ECO:0000313" key="7">
    <source>
        <dbReference type="Proteomes" id="UP000192569"/>
    </source>
</evidence>
<evidence type="ECO:0000259" key="4">
    <source>
        <dbReference type="Pfam" id="PF01979"/>
    </source>
</evidence>
<dbReference type="SUPFAM" id="SSF51338">
    <property type="entry name" value="Composite domain of metallo-dependent hydrolases"/>
    <property type="match status" value="1"/>
</dbReference>
<dbReference type="InterPro" id="IPR032466">
    <property type="entry name" value="Metal_Hydrolase"/>
</dbReference>
<evidence type="ECO:0000313" key="6">
    <source>
        <dbReference type="EMBL" id="SMB99505.1"/>
    </source>
</evidence>
<feature type="domain" description="Aminodeoxyfutalosine deaminase/Imidazolonepropionase-like composite" evidence="5">
    <location>
        <begin position="22"/>
        <end position="47"/>
    </location>
</feature>
<dbReference type="NCBIfam" id="NF005540">
    <property type="entry name" value="PRK07203.1"/>
    <property type="match status" value="1"/>
</dbReference>
<evidence type="ECO:0000259" key="5">
    <source>
        <dbReference type="Pfam" id="PF22039"/>
    </source>
</evidence>
<dbReference type="InterPro" id="IPR017700">
    <property type="entry name" value="Aminohydrolase_SsnA"/>
</dbReference>
<protein>
    <submittedName>
        <fullName evidence="6">Putative selenium metabolism protein SsnA</fullName>
    </submittedName>
</protein>
<organism evidence="6 7">
    <name type="scientific">Thermanaeromonas toyohensis ToBE</name>
    <dbReference type="NCBI Taxonomy" id="698762"/>
    <lineage>
        <taxon>Bacteria</taxon>
        <taxon>Bacillati</taxon>
        <taxon>Bacillota</taxon>
        <taxon>Clostridia</taxon>
        <taxon>Neomoorellales</taxon>
        <taxon>Neomoorellaceae</taxon>
        <taxon>Thermanaeromonas</taxon>
    </lineage>
</organism>
<dbReference type="Proteomes" id="UP000192569">
    <property type="component" value="Chromosome I"/>
</dbReference>
<dbReference type="AlphaFoldDB" id="A0A1W1W1L8"/>
<dbReference type="Gene3D" id="2.30.40.10">
    <property type="entry name" value="Urease, subunit C, domain 1"/>
    <property type="match status" value="1"/>
</dbReference>
<accession>A0A1W1W1L8</accession>
<dbReference type="PANTHER" id="PTHR43794:SF11">
    <property type="entry name" value="AMIDOHYDROLASE-RELATED DOMAIN-CONTAINING PROTEIN"/>
    <property type="match status" value="1"/>
</dbReference>
<dbReference type="Gene3D" id="3.20.20.140">
    <property type="entry name" value="Metal-dependent hydrolases"/>
    <property type="match status" value="1"/>
</dbReference>
<dbReference type="SUPFAM" id="SSF51556">
    <property type="entry name" value="Metallo-dependent hydrolases"/>
    <property type="match status" value="1"/>
</dbReference>
<dbReference type="InterPro" id="IPR050287">
    <property type="entry name" value="MTA/SAH_deaminase"/>
</dbReference>
<dbReference type="Pfam" id="PF22039">
    <property type="entry name" value="HUTI_composite_bact"/>
    <property type="match status" value="1"/>
</dbReference>
<keyword evidence="7" id="KW-1185">Reference proteome</keyword>
<keyword evidence="3" id="KW-0862">Zinc</keyword>
<feature type="domain" description="Amidohydrolase-related" evidence="4">
    <location>
        <begin position="56"/>
        <end position="412"/>
    </location>
</feature>
<dbReference type="OrthoDB" id="9807210at2"/>
<dbReference type="NCBIfam" id="TIGR03314">
    <property type="entry name" value="Se_ssnA"/>
    <property type="match status" value="1"/>
</dbReference>
<dbReference type="EMBL" id="LT838272">
    <property type="protein sequence ID" value="SMB99505.1"/>
    <property type="molecule type" value="Genomic_DNA"/>
</dbReference>
<dbReference type="STRING" id="698762.SAMN00808754_2934"/>
<sequence length="441" mass="48495">MLIIGNGRLLTLDPEAPYQEEGGVVIEGDQIVAIGPTRKLQETYPEAEFLDAGGRIIMPGMTNTHMHLYSTFARGMALKDPPPTNFLEILERLWWRLDKALTLEDVYYSALLPLIECIKCGTTTILDHHASPRAVRGSLEAIARAVEEVGVRTCLAYEVSDRDGPEIARKGIEENVEAIKKYRNREGLLSATFGLHASFTLSDETLALCREAAEELGCGFHIHVAEGIQDVEDALERSGKRVVERLADKGILGPRTIAAHCVHVTEREIGILRDTGTMVVHNPESNMGNAVGCAPVGEMLAAGVIVGLGTDGYTCDMFESLKVANVLRKFVSGDPSAGWQEIPTMAFTNNTRILQAFYPRPLGRLIPGAYADIILVDYEPPTPFTGENWYGHLLFGFHGGRVNTTIIGGKILMHNRELLHLDEAAIAARARKLAQKVWERF</sequence>
<reference evidence="6 7" key="1">
    <citation type="submission" date="2017-04" db="EMBL/GenBank/DDBJ databases">
        <authorList>
            <person name="Afonso C.L."/>
            <person name="Miller P.J."/>
            <person name="Scott M.A."/>
            <person name="Spackman E."/>
            <person name="Goraichik I."/>
            <person name="Dimitrov K.M."/>
            <person name="Suarez D.L."/>
            <person name="Swayne D.E."/>
        </authorList>
    </citation>
    <scope>NUCLEOTIDE SEQUENCE [LARGE SCALE GENOMIC DNA]</scope>
    <source>
        <strain evidence="6 7">ToBE</strain>
    </source>
</reference>
<dbReference type="GO" id="GO:0046872">
    <property type="term" value="F:metal ion binding"/>
    <property type="evidence" value="ECO:0007669"/>
    <property type="project" value="UniProtKB-KW"/>
</dbReference>
<proteinExistence type="predicted"/>
<evidence type="ECO:0000256" key="1">
    <source>
        <dbReference type="ARBA" id="ARBA00022723"/>
    </source>
</evidence>
<dbReference type="InterPro" id="IPR054418">
    <property type="entry name" value="MQNX/HUTI_composite_N"/>
</dbReference>
<dbReference type="RefSeq" id="WP_084666611.1">
    <property type="nucleotide sequence ID" value="NZ_LT838272.1"/>
</dbReference>
<name>A0A1W1W1L8_9FIRM</name>
<keyword evidence="2" id="KW-0378">Hydrolase</keyword>
<dbReference type="GO" id="GO:0016810">
    <property type="term" value="F:hydrolase activity, acting on carbon-nitrogen (but not peptide) bonds"/>
    <property type="evidence" value="ECO:0007669"/>
    <property type="project" value="InterPro"/>
</dbReference>
<dbReference type="InterPro" id="IPR011059">
    <property type="entry name" value="Metal-dep_hydrolase_composite"/>
</dbReference>
<dbReference type="Pfam" id="PF01979">
    <property type="entry name" value="Amidohydro_1"/>
    <property type="match status" value="1"/>
</dbReference>
<dbReference type="CDD" id="cd01298">
    <property type="entry name" value="ATZ_TRZ_like"/>
    <property type="match status" value="1"/>
</dbReference>
<evidence type="ECO:0000256" key="3">
    <source>
        <dbReference type="ARBA" id="ARBA00022833"/>
    </source>
</evidence>
<evidence type="ECO:0000256" key="2">
    <source>
        <dbReference type="ARBA" id="ARBA00022801"/>
    </source>
</evidence>